<protein>
    <submittedName>
        <fullName evidence="3">DNA replication initiation factor</fullName>
    </submittedName>
</protein>
<feature type="domain" description="Chromosomal replication initiator protein DnaA ATPAse" evidence="1">
    <location>
        <begin position="36"/>
        <end position="148"/>
    </location>
</feature>
<feature type="domain" description="Hda lid" evidence="2">
    <location>
        <begin position="166"/>
        <end position="224"/>
    </location>
</feature>
<dbReference type="Proteomes" id="UP000318710">
    <property type="component" value="Unassembled WGS sequence"/>
</dbReference>
<dbReference type="AlphaFoldDB" id="A0A520N4B7"/>
<proteinExistence type="predicted"/>
<dbReference type="Gene3D" id="3.40.50.300">
    <property type="entry name" value="P-loop containing nucleotide triphosphate hydrolases"/>
    <property type="match status" value="1"/>
</dbReference>
<accession>A0A520N4B7</accession>
<evidence type="ECO:0000259" key="2">
    <source>
        <dbReference type="Pfam" id="PF22688"/>
    </source>
</evidence>
<dbReference type="GO" id="GO:0032297">
    <property type="term" value="P:negative regulation of DNA-templated DNA replication initiation"/>
    <property type="evidence" value="ECO:0007669"/>
    <property type="project" value="TreeGrafter"/>
</dbReference>
<keyword evidence="3" id="KW-0396">Initiation factor</keyword>
<dbReference type="Gene3D" id="1.10.8.60">
    <property type="match status" value="1"/>
</dbReference>
<dbReference type="PANTHER" id="PTHR30050">
    <property type="entry name" value="CHROMOSOMAL REPLICATION INITIATOR PROTEIN DNAA"/>
    <property type="match status" value="1"/>
</dbReference>
<reference evidence="3 4" key="1">
    <citation type="submission" date="2019-02" db="EMBL/GenBank/DDBJ databases">
        <title>Prokaryotic population dynamics and viral predation in marine succession experiment using metagenomics: the confinement effect.</title>
        <authorList>
            <person name="Haro-Moreno J.M."/>
            <person name="Rodriguez-Valera F."/>
            <person name="Lopez-Perez M."/>
        </authorList>
    </citation>
    <scope>NUCLEOTIDE SEQUENCE [LARGE SCALE GENOMIC DNA]</scope>
    <source>
        <strain evidence="3">MED-G160</strain>
    </source>
</reference>
<dbReference type="Pfam" id="PF00308">
    <property type="entry name" value="Bac_DnaA"/>
    <property type="match status" value="1"/>
</dbReference>
<dbReference type="Pfam" id="PF22688">
    <property type="entry name" value="Hda_lid"/>
    <property type="match status" value="1"/>
</dbReference>
<dbReference type="GO" id="GO:0003743">
    <property type="term" value="F:translation initiation factor activity"/>
    <property type="evidence" value="ECO:0007669"/>
    <property type="project" value="UniProtKB-KW"/>
</dbReference>
<evidence type="ECO:0000313" key="4">
    <source>
        <dbReference type="Proteomes" id="UP000318710"/>
    </source>
</evidence>
<name>A0A520N4B7_9GAMM</name>
<dbReference type="SUPFAM" id="SSF52540">
    <property type="entry name" value="P-loop containing nucleoside triphosphate hydrolases"/>
    <property type="match status" value="1"/>
</dbReference>
<gene>
    <name evidence="3" type="ORF">EVA93_00945</name>
</gene>
<dbReference type="PANTHER" id="PTHR30050:SF5">
    <property type="entry name" value="DNAA REGULATORY INACTIVATOR HDA"/>
    <property type="match status" value="1"/>
</dbReference>
<keyword evidence="3" id="KW-0648">Protein biosynthesis</keyword>
<dbReference type="EMBL" id="SHBF01000003">
    <property type="protein sequence ID" value="RZO28340.1"/>
    <property type="molecule type" value="Genomic_DNA"/>
</dbReference>
<dbReference type="InterPro" id="IPR013317">
    <property type="entry name" value="DnaA_dom"/>
</dbReference>
<comment type="caution">
    <text evidence="3">The sequence shown here is derived from an EMBL/GenBank/DDBJ whole genome shotgun (WGS) entry which is preliminary data.</text>
</comment>
<sequence>MNKPQQLTFPWSKHNKFTFNDFFFDSPNEEIKLALKNNEDLFLYGAKDSGKSFLLQSTCNYYASNNKSSVYIPISEAIKHGTGFIDSLEGLDLICLDDIDLIASNQEWEFGIFNLINNCLTLDCRLIFSSSINPSSIKFDLDDLISRIRKIDHIELYSINDSSLPEAIKFVSKLRSINLGDKEINYLVTYTKRNMSDLVEIINKLDQLSMELKRKITIPLIKEII</sequence>
<dbReference type="InterPro" id="IPR055199">
    <property type="entry name" value="Hda_lid"/>
</dbReference>
<evidence type="ECO:0000259" key="1">
    <source>
        <dbReference type="Pfam" id="PF00308"/>
    </source>
</evidence>
<organism evidence="3 4">
    <name type="scientific">SAR86 cluster bacterium</name>
    <dbReference type="NCBI Taxonomy" id="2030880"/>
    <lineage>
        <taxon>Bacteria</taxon>
        <taxon>Pseudomonadati</taxon>
        <taxon>Pseudomonadota</taxon>
        <taxon>Gammaproteobacteria</taxon>
        <taxon>SAR86 cluster</taxon>
    </lineage>
</organism>
<dbReference type="GO" id="GO:0006270">
    <property type="term" value="P:DNA replication initiation"/>
    <property type="evidence" value="ECO:0007669"/>
    <property type="project" value="TreeGrafter"/>
</dbReference>
<evidence type="ECO:0000313" key="3">
    <source>
        <dbReference type="EMBL" id="RZO28340.1"/>
    </source>
</evidence>
<dbReference type="InterPro" id="IPR027417">
    <property type="entry name" value="P-loop_NTPase"/>
</dbReference>